<dbReference type="PANTHER" id="PTHR23101:SF25">
    <property type="entry name" value="GTPASE-ACTIVATING PROTEIN AND VPS9 DOMAIN-CONTAINING PROTEIN 1"/>
    <property type="match status" value="1"/>
</dbReference>
<dbReference type="OMA" id="ASSHWRI"/>
<dbReference type="PaxDb" id="55529-EKX44589"/>
<evidence type="ECO:0000259" key="1">
    <source>
        <dbReference type="PROSITE" id="PS51205"/>
    </source>
</evidence>
<dbReference type="SMART" id="SM00167">
    <property type="entry name" value="VPS9"/>
    <property type="match status" value="1"/>
</dbReference>
<dbReference type="PANTHER" id="PTHR23101">
    <property type="entry name" value="RAB GDP/GTP EXCHANGE FACTOR"/>
    <property type="match status" value="1"/>
</dbReference>
<dbReference type="GO" id="GO:0005829">
    <property type="term" value="C:cytosol"/>
    <property type="evidence" value="ECO:0007669"/>
    <property type="project" value="TreeGrafter"/>
</dbReference>
<dbReference type="eggNOG" id="KOG2319">
    <property type="taxonomic scope" value="Eukaryota"/>
</dbReference>
<protein>
    <recommendedName>
        <fullName evidence="1">VPS9 domain-containing protein</fullName>
    </recommendedName>
</protein>
<dbReference type="EMBL" id="JH993003">
    <property type="protein sequence ID" value="EKX44589.1"/>
    <property type="molecule type" value="Genomic_DNA"/>
</dbReference>
<gene>
    <name evidence="2" type="ORF">GUITHDRAFT_152908</name>
</gene>
<dbReference type="InterPro" id="IPR045046">
    <property type="entry name" value="Vps9-like"/>
</dbReference>
<dbReference type="GO" id="GO:0031267">
    <property type="term" value="F:small GTPase binding"/>
    <property type="evidence" value="ECO:0007669"/>
    <property type="project" value="TreeGrafter"/>
</dbReference>
<name>L1J900_GUITC</name>
<dbReference type="Pfam" id="PF02204">
    <property type="entry name" value="VPS9"/>
    <property type="match status" value="1"/>
</dbReference>
<dbReference type="InterPro" id="IPR037191">
    <property type="entry name" value="VPS9_dom_sf"/>
</dbReference>
<proteinExistence type="predicted"/>
<dbReference type="GeneID" id="17301262"/>
<evidence type="ECO:0000313" key="3">
    <source>
        <dbReference type="EnsemblProtists" id="EKX44589"/>
    </source>
</evidence>
<dbReference type="Proteomes" id="UP000011087">
    <property type="component" value="Unassembled WGS sequence"/>
</dbReference>
<evidence type="ECO:0000313" key="2">
    <source>
        <dbReference type="EMBL" id="EKX44589.1"/>
    </source>
</evidence>
<evidence type="ECO:0000313" key="4">
    <source>
        <dbReference type="Proteomes" id="UP000011087"/>
    </source>
</evidence>
<reference evidence="4" key="2">
    <citation type="submission" date="2012-11" db="EMBL/GenBank/DDBJ databases">
        <authorList>
            <person name="Kuo A."/>
            <person name="Curtis B.A."/>
            <person name="Tanifuji G."/>
            <person name="Burki F."/>
            <person name="Gruber A."/>
            <person name="Irimia M."/>
            <person name="Maruyama S."/>
            <person name="Arias M.C."/>
            <person name="Ball S.G."/>
            <person name="Gile G.H."/>
            <person name="Hirakawa Y."/>
            <person name="Hopkins J.F."/>
            <person name="Rensing S.A."/>
            <person name="Schmutz J."/>
            <person name="Symeonidi A."/>
            <person name="Elias M."/>
            <person name="Eveleigh R.J."/>
            <person name="Herman E.K."/>
            <person name="Klute M.J."/>
            <person name="Nakayama T."/>
            <person name="Obornik M."/>
            <person name="Reyes-Prieto A."/>
            <person name="Armbrust E.V."/>
            <person name="Aves S.J."/>
            <person name="Beiko R.G."/>
            <person name="Coutinho P."/>
            <person name="Dacks J.B."/>
            <person name="Durnford D.G."/>
            <person name="Fast N.M."/>
            <person name="Green B.R."/>
            <person name="Grisdale C."/>
            <person name="Hempe F."/>
            <person name="Henrissat B."/>
            <person name="Hoppner M.P."/>
            <person name="Ishida K.-I."/>
            <person name="Kim E."/>
            <person name="Koreny L."/>
            <person name="Kroth P.G."/>
            <person name="Liu Y."/>
            <person name="Malik S.-B."/>
            <person name="Maier U.G."/>
            <person name="McRose D."/>
            <person name="Mock T."/>
            <person name="Neilson J.A."/>
            <person name="Onodera N.T."/>
            <person name="Poole A.M."/>
            <person name="Pritham E.J."/>
            <person name="Richards T.A."/>
            <person name="Rocap G."/>
            <person name="Roy S.W."/>
            <person name="Sarai C."/>
            <person name="Schaack S."/>
            <person name="Shirato S."/>
            <person name="Slamovits C.H."/>
            <person name="Spencer D.F."/>
            <person name="Suzuki S."/>
            <person name="Worden A.Z."/>
            <person name="Zauner S."/>
            <person name="Barry K."/>
            <person name="Bell C."/>
            <person name="Bharti A.K."/>
            <person name="Crow J.A."/>
            <person name="Grimwood J."/>
            <person name="Kramer R."/>
            <person name="Lindquist E."/>
            <person name="Lucas S."/>
            <person name="Salamov A."/>
            <person name="McFadden G.I."/>
            <person name="Lane C.E."/>
            <person name="Keeling P.J."/>
            <person name="Gray M.W."/>
            <person name="Grigoriev I.V."/>
            <person name="Archibald J.M."/>
        </authorList>
    </citation>
    <scope>NUCLEOTIDE SEQUENCE</scope>
    <source>
        <strain evidence="4">CCMP2712</strain>
    </source>
</reference>
<dbReference type="PROSITE" id="PS51205">
    <property type="entry name" value="VPS9"/>
    <property type="match status" value="1"/>
</dbReference>
<accession>L1J900</accession>
<dbReference type="GO" id="GO:0005085">
    <property type="term" value="F:guanyl-nucleotide exchange factor activity"/>
    <property type="evidence" value="ECO:0007669"/>
    <property type="project" value="InterPro"/>
</dbReference>
<dbReference type="GO" id="GO:0030139">
    <property type="term" value="C:endocytic vesicle"/>
    <property type="evidence" value="ECO:0007669"/>
    <property type="project" value="TreeGrafter"/>
</dbReference>
<organism evidence="2">
    <name type="scientific">Guillardia theta (strain CCMP2712)</name>
    <name type="common">Cryptophyte</name>
    <dbReference type="NCBI Taxonomy" id="905079"/>
    <lineage>
        <taxon>Eukaryota</taxon>
        <taxon>Cryptophyceae</taxon>
        <taxon>Pyrenomonadales</taxon>
        <taxon>Geminigeraceae</taxon>
        <taxon>Guillardia</taxon>
    </lineage>
</organism>
<dbReference type="GO" id="GO:0016192">
    <property type="term" value="P:vesicle-mediated transport"/>
    <property type="evidence" value="ECO:0007669"/>
    <property type="project" value="InterPro"/>
</dbReference>
<dbReference type="STRING" id="905079.L1J900"/>
<dbReference type="Gene3D" id="1.20.1050.80">
    <property type="entry name" value="VPS9 domain"/>
    <property type="match status" value="1"/>
</dbReference>
<dbReference type="SUPFAM" id="SSF109993">
    <property type="entry name" value="VPS9 domain"/>
    <property type="match status" value="1"/>
</dbReference>
<dbReference type="EnsemblProtists" id="EKX44589">
    <property type="protein sequence ID" value="EKX44589"/>
    <property type="gene ID" value="GUITHDRAFT_152908"/>
</dbReference>
<dbReference type="HOGENOM" id="CLU_119848_0_0_1"/>
<dbReference type="KEGG" id="gtt:GUITHDRAFT_152908"/>
<keyword evidence="4" id="KW-1185">Reference proteome</keyword>
<reference evidence="2 4" key="1">
    <citation type="journal article" date="2012" name="Nature">
        <title>Algal genomes reveal evolutionary mosaicism and the fate of nucleomorphs.</title>
        <authorList>
            <consortium name="DOE Joint Genome Institute"/>
            <person name="Curtis B.A."/>
            <person name="Tanifuji G."/>
            <person name="Burki F."/>
            <person name="Gruber A."/>
            <person name="Irimia M."/>
            <person name="Maruyama S."/>
            <person name="Arias M.C."/>
            <person name="Ball S.G."/>
            <person name="Gile G.H."/>
            <person name="Hirakawa Y."/>
            <person name="Hopkins J.F."/>
            <person name="Kuo A."/>
            <person name="Rensing S.A."/>
            <person name="Schmutz J."/>
            <person name="Symeonidi A."/>
            <person name="Elias M."/>
            <person name="Eveleigh R.J."/>
            <person name="Herman E.K."/>
            <person name="Klute M.J."/>
            <person name="Nakayama T."/>
            <person name="Obornik M."/>
            <person name="Reyes-Prieto A."/>
            <person name="Armbrust E.V."/>
            <person name="Aves S.J."/>
            <person name="Beiko R.G."/>
            <person name="Coutinho P."/>
            <person name="Dacks J.B."/>
            <person name="Durnford D.G."/>
            <person name="Fast N.M."/>
            <person name="Green B.R."/>
            <person name="Grisdale C.J."/>
            <person name="Hempel F."/>
            <person name="Henrissat B."/>
            <person name="Hoppner M.P."/>
            <person name="Ishida K."/>
            <person name="Kim E."/>
            <person name="Koreny L."/>
            <person name="Kroth P.G."/>
            <person name="Liu Y."/>
            <person name="Malik S.B."/>
            <person name="Maier U.G."/>
            <person name="McRose D."/>
            <person name="Mock T."/>
            <person name="Neilson J.A."/>
            <person name="Onodera N.T."/>
            <person name="Poole A.M."/>
            <person name="Pritham E.J."/>
            <person name="Richards T.A."/>
            <person name="Rocap G."/>
            <person name="Roy S.W."/>
            <person name="Sarai C."/>
            <person name="Schaack S."/>
            <person name="Shirato S."/>
            <person name="Slamovits C.H."/>
            <person name="Spencer D.F."/>
            <person name="Suzuki S."/>
            <person name="Worden A.Z."/>
            <person name="Zauner S."/>
            <person name="Barry K."/>
            <person name="Bell C."/>
            <person name="Bharti A.K."/>
            <person name="Crow J.A."/>
            <person name="Grimwood J."/>
            <person name="Kramer R."/>
            <person name="Lindquist E."/>
            <person name="Lucas S."/>
            <person name="Salamov A."/>
            <person name="McFadden G.I."/>
            <person name="Lane C.E."/>
            <person name="Keeling P.J."/>
            <person name="Gray M.W."/>
            <person name="Grigoriev I.V."/>
            <person name="Archibald J.M."/>
        </authorList>
    </citation>
    <scope>NUCLEOTIDE SEQUENCE</scope>
    <source>
        <strain evidence="2 4">CCMP2712</strain>
    </source>
</reference>
<dbReference type="InterPro" id="IPR003123">
    <property type="entry name" value="VPS9"/>
</dbReference>
<feature type="domain" description="VPS9" evidence="1">
    <location>
        <begin position="49"/>
        <end position="188"/>
    </location>
</feature>
<sequence length="224" mass="26094">MENPFKTHKLWKGADDEDVQETLDALEAYILGDEQVFNSIFKNVGEPWERRDHNLSKRMFCLQFVKAENLDIKKIHQNHPALTLARKMIHQIDEVRAPQEKIECVFRAARIIYRMLNETSGESASADDFLPILIFVVLRSQASRLYSSLDYMAQFRRPSRLSGERHYYLVQLQTAVAFIDHMDAASITINPEEFEVKYKSREREWEERGGQVTIVSESVSDPRA</sequence>
<dbReference type="RefSeq" id="XP_005831569.1">
    <property type="nucleotide sequence ID" value="XM_005831512.1"/>
</dbReference>
<dbReference type="OrthoDB" id="300289at2759"/>
<reference evidence="3" key="3">
    <citation type="submission" date="2016-03" db="UniProtKB">
        <authorList>
            <consortium name="EnsemblProtists"/>
        </authorList>
    </citation>
    <scope>IDENTIFICATION</scope>
</reference>
<dbReference type="AlphaFoldDB" id="L1J900"/>